<sequence>MIAMPIRPLSPVLLIALLGACSSLSPESRMRTGLEQAGLSPRMSACMAERMADRLSLAQLRKLQSLGAFRKSHSEPMSVDRLLHDLRALGDTEIVAVTGKAALSCSF</sequence>
<keyword evidence="2" id="KW-1185">Reference proteome</keyword>
<reference evidence="2" key="1">
    <citation type="journal article" date="2022" name="J Environ Chem Eng">
        <title>Biodegradation of petroleum oil using a constructed nonpathogenic and heavy metal-tolerant bacterial consortium isolated from marine sponges.</title>
        <authorList>
            <person name="Dechsakulwatana C."/>
            <person name="Rungsihiranrut A."/>
            <person name="Muangchinda C."/>
            <person name="Ningthoujam R."/>
            <person name="Klankeo P."/>
            <person name="Pinyakong O."/>
        </authorList>
    </citation>
    <scope>NUCLEOTIDE SEQUENCE [LARGE SCALE GENOMIC DNA]</scope>
    <source>
        <strain evidence="2">MO2-4</strain>
    </source>
</reference>
<dbReference type="Proteomes" id="UP001185984">
    <property type="component" value="Unassembled WGS sequence"/>
</dbReference>
<organism evidence="1 2">
    <name type="scientific">Sphingobium naphthae</name>
    <dbReference type="NCBI Taxonomy" id="1886786"/>
    <lineage>
        <taxon>Bacteria</taxon>
        <taxon>Pseudomonadati</taxon>
        <taxon>Pseudomonadota</taxon>
        <taxon>Alphaproteobacteria</taxon>
        <taxon>Sphingomonadales</taxon>
        <taxon>Sphingomonadaceae</taxon>
        <taxon>Sphingobium</taxon>
    </lineage>
</organism>
<comment type="caution">
    <text evidence="1">The sequence shown here is derived from an EMBL/GenBank/DDBJ whole genome shotgun (WGS) entry which is preliminary data.</text>
</comment>
<accession>A0ABU3ZR65</accession>
<evidence type="ECO:0000313" key="1">
    <source>
        <dbReference type="EMBL" id="MDV5822001.1"/>
    </source>
</evidence>
<dbReference type="EMBL" id="JAPTHD010000001">
    <property type="protein sequence ID" value="MDV5822001.1"/>
    <property type="molecule type" value="Genomic_DNA"/>
</dbReference>
<proteinExistence type="predicted"/>
<dbReference type="PROSITE" id="PS51257">
    <property type="entry name" value="PROKAR_LIPOPROTEIN"/>
    <property type="match status" value="1"/>
</dbReference>
<name>A0ABU3ZR65_9SPHN</name>
<protein>
    <recommendedName>
        <fullName evidence="3">Lipoprotein</fullName>
    </recommendedName>
</protein>
<dbReference type="RefSeq" id="WP_317515322.1">
    <property type="nucleotide sequence ID" value="NZ_JAPTHD010000001.1"/>
</dbReference>
<evidence type="ECO:0008006" key="3">
    <source>
        <dbReference type="Google" id="ProtNLM"/>
    </source>
</evidence>
<evidence type="ECO:0000313" key="2">
    <source>
        <dbReference type="Proteomes" id="UP001185984"/>
    </source>
</evidence>
<gene>
    <name evidence="1" type="ORF">O0R41_00080</name>
</gene>